<dbReference type="EMBL" id="CP003876">
    <property type="protein sequence ID" value="AFU02797.1"/>
    <property type="molecule type" value="Genomic_DNA"/>
</dbReference>
<reference evidence="3 4" key="1">
    <citation type="journal article" date="2012" name="J. Bacteriol.">
        <title>Complete genome sequence of Nocardia brasiliensis HUJEG-1.</title>
        <authorList>
            <person name="Vera-Cabrera L."/>
            <person name="Ortiz-Lopez R."/>
            <person name="Elizondo-Gonzalez R."/>
            <person name="Perez-Maya A.A."/>
            <person name="Ocampo-Candiani J."/>
        </authorList>
    </citation>
    <scope>NUCLEOTIDE SEQUENCE [LARGE SCALE GENOMIC DNA]</scope>
    <source>
        <strain evidence="4">ATCC 700358</strain>
    </source>
</reference>
<keyword evidence="4" id="KW-1185">Reference proteome</keyword>
<dbReference type="STRING" id="1133849.O3I_024210"/>
<dbReference type="InterPro" id="IPR025158">
    <property type="entry name" value="Mg_chelat-rel_C"/>
</dbReference>
<dbReference type="PANTHER" id="PTHR32039:SF7">
    <property type="entry name" value="COMPETENCE PROTEIN COMM"/>
    <property type="match status" value="1"/>
</dbReference>
<dbReference type="InterPro" id="IPR045006">
    <property type="entry name" value="CHLI-like"/>
</dbReference>
<dbReference type="eggNOG" id="COG0606">
    <property type="taxonomic scope" value="Bacteria"/>
</dbReference>
<comment type="similarity">
    <text evidence="1">Belongs to the Mg-chelatase subunits D/I family. ComM subfamily.</text>
</comment>
<sequence>MTIAAARFVVVPGASGHIAEIHADLGQGLPSVTVIGDELMAQSRDRVRAAIANSGEQWPDARLVVTSSAPVISGGGGHDLALAVAVLAAAGAIAAQSDSGTVFIGELCLDGRLRGERAILPAVLAARDSGCRSVVVPAAALAQLVEGIDIVGARDLRSVLAWLRHQQHLPGPDRVELDYPPPATDLADLAGHPYAKWALEVAAAGGHHLAVVGRPGSVKTMLAQCLPGILPPLTDTQALDVAAIASAAGDLDRHPASRMPPYVAPHHSTSVTAMLGGGSAASPGAASHAHHGVLFLDEITELSSRVREALRVPLDEGRVRIGRAGLTVSYPARFQLIVAASTCPCSAVRAGDCRCSPQTRRRYLSRLAEPWADRLDIWVDLSPTVSQLDTGVAETSAVVRDRVAAARAAAAQRWHAHGCLLNADVPADVLRQQFRLPQSVLAPIETALRTARLSARGSDRVLRLAWTLCDLRAGTTPNEHDIAHAVMLRQRTPLSHQ</sequence>
<dbReference type="PANTHER" id="PTHR32039">
    <property type="entry name" value="MAGNESIUM-CHELATASE SUBUNIT CHLI"/>
    <property type="match status" value="1"/>
</dbReference>
<dbReference type="NCBIfam" id="TIGR00368">
    <property type="entry name" value="YifB family Mg chelatase-like AAA ATPase"/>
    <property type="match status" value="1"/>
</dbReference>
<gene>
    <name evidence="3" type="ORF">O3I_024210</name>
</gene>
<evidence type="ECO:0000259" key="2">
    <source>
        <dbReference type="SMART" id="SM00382"/>
    </source>
</evidence>
<dbReference type="InterPro" id="IPR003593">
    <property type="entry name" value="AAA+_ATPase"/>
</dbReference>
<dbReference type="InterPro" id="IPR020568">
    <property type="entry name" value="Ribosomal_Su5_D2-typ_SF"/>
</dbReference>
<dbReference type="GO" id="GO:0005524">
    <property type="term" value="F:ATP binding"/>
    <property type="evidence" value="ECO:0007669"/>
    <property type="project" value="InterPro"/>
</dbReference>
<dbReference type="SUPFAM" id="SSF52540">
    <property type="entry name" value="P-loop containing nucleoside triphosphate hydrolases"/>
    <property type="match status" value="1"/>
</dbReference>
<dbReference type="Pfam" id="PF13335">
    <property type="entry name" value="Mg_chelatase_C"/>
    <property type="match status" value="1"/>
</dbReference>
<dbReference type="Gene3D" id="3.40.50.300">
    <property type="entry name" value="P-loop containing nucleotide triphosphate hydrolases"/>
    <property type="match status" value="1"/>
</dbReference>
<dbReference type="InterPro" id="IPR014721">
    <property type="entry name" value="Ribsml_uS5_D2-typ_fold_subgr"/>
</dbReference>
<name>K0EZ85_NOCB7</name>
<dbReference type="HOGENOM" id="CLU_026145_1_0_11"/>
<protein>
    <submittedName>
        <fullName evidence="3">Putative magnesium chelatase</fullName>
    </submittedName>
</protein>
<dbReference type="Proteomes" id="UP000006304">
    <property type="component" value="Chromosome"/>
</dbReference>
<feature type="domain" description="AAA+ ATPase" evidence="2">
    <location>
        <begin position="205"/>
        <end position="383"/>
    </location>
</feature>
<dbReference type="InterPro" id="IPR027417">
    <property type="entry name" value="P-loop_NTPase"/>
</dbReference>
<proteinExistence type="inferred from homology"/>
<evidence type="ECO:0000256" key="1">
    <source>
        <dbReference type="ARBA" id="ARBA00006354"/>
    </source>
</evidence>
<dbReference type="Pfam" id="PF01078">
    <property type="entry name" value="Mg_chelatase"/>
    <property type="match status" value="1"/>
</dbReference>
<dbReference type="InterPro" id="IPR004482">
    <property type="entry name" value="Mg_chelat-rel"/>
</dbReference>
<dbReference type="Gene3D" id="3.30.230.10">
    <property type="match status" value="1"/>
</dbReference>
<evidence type="ECO:0000313" key="4">
    <source>
        <dbReference type="Proteomes" id="UP000006304"/>
    </source>
</evidence>
<dbReference type="SUPFAM" id="SSF54211">
    <property type="entry name" value="Ribosomal protein S5 domain 2-like"/>
    <property type="match status" value="1"/>
</dbReference>
<dbReference type="InterPro" id="IPR000523">
    <property type="entry name" value="Mg_chelatse_chII-like_cat_dom"/>
</dbReference>
<evidence type="ECO:0000313" key="3">
    <source>
        <dbReference type="EMBL" id="AFU02797.1"/>
    </source>
</evidence>
<dbReference type="RefSeq" id="WP_014985652.1">
    <property type="nucleotide sequence ID" value="NC_018681.1"/>
</dbReference>
<dbReference type="SMART" id="SM00382">
    <property type="entry name" value="AAA"/>
    <property type="match status" value="1"/>
</dbReference>
<dbReference type="Pfam" id="PF13541">
    <property type="entry name" value="ChlI"/>
    <property type="match status" value="1"/>
</dbReference>
<dbReference type="AlphaFoldDB" id="K0EZ85"/>
<dbReference type="KEGG" id="nbr:O3I_024210"/>
<accession>K0EZ85</accession>
<organism evidence="3 4">
    <name type="scientific">Nocardia brasiliensis (strain ATCC 700358 / HUJEG-1)</name>
    <dbReference type="NCBI Taxonomy" id="1133849"/>
    <lineage>
        <taxon>Bacteria</taxon>
        <taxon>Bacillati</taxon>
        <taxon>Actinomycetota</taxon>
        <taxon>Actinomycetes</taxon>
        <taxon>Mycobacteriales</taxon>
        <taxon>Nocardiaceae</taxon>
        <taxon>Nocardia</taxon>
    </lineage>
</organism>